<name>A0ABT9VZZ9_9BACI</name>
<dbReference type="Proteomes" id="UP001235840">
    <property type="component" value="Unassembled WGS sequence"/>
</dbReference>
<sequence length="38" mass="4135">MQCNTVCWELHTVRNPARGVVSVPTSDEATEKSMAQAS</sequence>
<proteinExistence type="predicted"/>
<keyword evidence="2" id="KW-1185">Reference proteome</keyword>
<evidence type="ECO:0000313" key="2">
    <source>
        <dbReference type="Proteomes" id="UP001235840"/>
    </source>
</evidence>
<comment type="caution">
    <text evidence="1">The sequence shown here is derived from an EMBL/GenBank/DDBJ whole genome shotgun (WGS) entry which is preliminary data.</text>
</comment>
<evidence type="ECO:0000313" key="1">
    <source>
        <dbReference type="EMBL" id="MDQ0166397.1"/>
    </source>
</evidence>
<reference evidence="1 2" key="1">
    <citation type="submission" date="2023-07" db="EMBL/GenBank/DDBJ databases">
        <title>Genomic Encyclopedia of Type Strains, Phase IV (KMG-IV): sequencing the most valuable type-strain genomes for metagenomic binning, comparative biology and taxonomic classification.</title>
        <authorList>
            <person name="Goeker M."/>
        </authorList>
    </citation>
    <scope>NUCLEOTIDE SEQUENCE [LARGE SCALE GENOMIC DNA]</scope>
    <source>
        <strain evidence="1 2">DSM 12751</strain>
    </source>
</reference>
<gene>
    <name evidence="1" type="ORF">J2S11_002301</name>
</gene>
<dbReference type="EMBL" id="JAUSTY010000008">
    <property type="protein sequence ID" value="MDQ0166397.1"/>
    <property type="molecule type" value="Genomic_DNA"/>
</dbReference>
<organism evidence="1 2">
    <name type="scientific">Caldalkalibacillus horti</name>
    <dbReference type="NCBI Taxonomy" id="77523"/>
    <lineage>
        <taxon>Bacteria</taxon>
        <taxon>Bacillati</taxon>
        <taxon>Bacillota</taxon>
        <taxon>Bacilli</taxon>
        <taxon>Bacillales</taxon>
        <taxon>Bacillaceae</taxon>
        <taxon>Caldalkalibacillus</taxon>
    </lineage>
</organism>
<accession>A0ABT9VZZ9</accession>
<protein>
    <submittedName>
        <fullName evidence="1">Uncharacterized protein</fullName>
    </submittedName>
</protein>